<gene>
    <name evidence="3" type="ORF">pipiens_001056</name>
</gene>
<protein>
    <recommendedName>
        <fullName evidence="2">Fibrinogen C-terminal domain-containing protein</fullName>
    </recommendedName>
</protein>
<evidence type="ECO:0000256" key="1">
    <source>
        <dbReference type="SAM" id="MobiDB-lite"/>
    </source>
</evidence>
<dbReference type="PANTHER" id="PTHR19143:SF327">
    <property type="entry name" value="FI21813P1-RELATED"/>
    <property type="match status" value="1"/>
</dbReference>
<dbReference type="CDD" id="cd00087">
    <property type="entry name" value="FReD"/>
    <property type="match status" value="2"/>
</dbReference>
<dbReference type="Pfam" id="PF00147">
    <property type="entry name" value="Fibrinogen_C"/>
    <property type="match status" value="2"/>
</dbReference>
<organism evidence="3 4">
    <name type="scientific">Culex pipiens pipiens</name>
    <name type="common">Northern house mosquito</name>
    <dbReference type="NCBI Taxonomy" id="38569"/>
    <lineage>
        <taxon>Eukaryota</taxon>
        <taxon>Metazoa</taxon>
        <taxon>Ecdysozoa</taxon>
        <taxon>Arthropoda</taxon>
        <taxon>Hexapoda</taxon>
        <taxon>Insecta</taxon>
        <taxon>Pterygota</taxon>
        <taxon>Neoptera</taxon>
        <taxon>Endopterygota</taxon>
        <taxon>Diptera</taxon>
        <taxon>Nematocera</taxon>
        <taxon>Culicoidea</taxon>
        <taxon>Culicidae</taxon>
        <taxon>Culicinae</taxon>
        <taxon>Culicini</taxon>
        <taxon>Culex</taxon>
        <taxon>Culex</taxon>
    </lineage>
</organism>
<dbReference type="Proteomes" id="UP001562425">
    <property type="component" value="Unassembled WGS sequence"/>
</dbReference>
<accession>A0ABD1D621</accession>
<dbReference type="SMART" id="SM00186">
    <property type="entry name" value="FBG"/>
    <property type="match status" value="2"/>
</dbReference>
<dbReference type="InterPro" id="IPR050373">
    <property type="entry name" value="Fibrinogen_C-term_domain"/>
</dbReference>
<comment type="caution">
    <text evidence="3">The sequence shown here is derived from an EMBL/GenBank/DDBJ whole genome shotgun (WGS) entry which is preliminary data.</text>
</comment>
<dbReference type="InterPro" id="IPR036056">
    <property type="entry name" value="Fibrinogen-like_C"/>
</dbReference>
<feature type="region of interest" description="Disordered" evidence="1">
    <location>
        <begin position="219"/>
        <end position="247"/>
    </location>
</feature>
<dbReference type="PANTHER" id="PTHR19143">
    <property type="entry name" value="FIBRINOGEN/TENASCIN/ANGIOPOEITIN"/>
    <property type="match status" value="1"/>
</dbReference>
<dbReference type="SUPFAM" id="SSF56496">
    <property type="entry name" value="Fibrinogen C-terminal domain-like"/>
    <property type="match status" value="2"/>
</dbReference>
<dbReference type="InterPro" id="IPR014716">
    <property type="entry name" value="Fibrinogen_a/b/g_C_1"/>
</dbReference>
<evidence type="ECO:0000259" key="2">
    <source>
        <dbReference type="PROSITE" id="PS51406"/>
    </source>
</evidence>
<keyword evidence="4" id="KW-1185">Reference proteome</keyword>
<dbReference type="Gene3D" id="3.90.215.10">
    <property type="entry name" value="Gamma Fibrinogen, chain A, domain 1"/>
    <property type="match status" value="2"/>
</dbReference>
<proteinExistence type="predicted"/>
<dbReference type="PROSITE" id="PS51406">
    <property type="entry name" value="FIBRINOGEN_C_2"/>
    <property type="match status" value="2"/>
</dbReference>
<feature type="domain" description="Fibrinogen C-terminal" evidence="2">
    <location>
        <begin position="1"/>
        <end position="214"/>
    </location>
</feature>
<dbReference type="InterPro" id="IPR002181">
    <property type="entry name" value="Fibrinogen_a/b/g_C_dom"/>
</dbReference>
<evidence type="ECO:0000313" key="3">
    <source>
        <dbReference type="EMBL" id="KAL1391631.1"/>
    </source>
</evidence>
<evidence type="ECO:0000313" key="4">
    <source>
        <dbReference type="Proteomes" id="UP001562425"/>
    </source>
</evidence>
<dbReference type="AlphaFoldDB" id="A0ABD1D621"/>
<reference evidence="3 4" key="1">
    <citation type="submission" date="2024-05" db="EMBL/GenBank/DDBJ databases">
        <title>Culex pipiens pipiens assembly and annotation.</title>
        <authorList>
            <person name="Alout H."/>
            <person name="Durand T."/>
        </authorList>
    </citation>
    <scope>NUCLEOTIDE SEQUENCE [LARGE SCALE GENOMIC DNA]</scope>
    <source>
        <strain evidence="3">HA-2024</strain>
        <tissue evidence="3">Whole body</tissue>
    </source>
</reference>
<name>A0ABD1D621_CULPP</name>
<feature type="compositionally biased region" description="Low complexity" evidence="1">
    <location>
        <begin position="224"/>
        <end position="246"/>
    </location>
</feature>
<feature type="domain" description="Fibrinogen C-terminal" evidence="2">
    <location>
        <begin position="238"/>
        <end position="453"/>
    </location>
</feature>
<dbReference type="EMBL" id="JBEHCU010007814">
    <property type="protein sequence ID" value="KAL1391631.1"/>
    <property type="molecule type" value="Genomic_DNA"/>
</dbReference>
<sequence length="453" mass="51122">MYRSCDDAPPISGVYRLVLESGTEIQVFCEQQLMGGGWLVFQSRLDGSVDFNRSWSDYRNGFGDASGEFWLGLEHLVELTSEWSELLIEMEDFEQVTEYALYPHFAVEDATANYRLRLGGIFEGTAGDSLGYYYNERFSTYDSERLTSHAVCAETLASGFWHYSCGDSLNRNNLNGIYGHGHNQKGIWWGTFGGSTTQNRNPLKTVRMMIRNHEEAESFAELQPTTTCKPKTSSTTPKPNPTVNSSCKNATTSEVHTITLKSGATLEALCQMDRHGGGWMVFQSRLDGTVNFNRSWFDYRNGFGDARGEYWLGLESLVQLTLQDSELLIEMEDFEGNAAFARYNYIKVEDETQAYRLRLGSIYTGTAGDAMGRYFDEAFSTVDLRGGNFPECAETLASGFWHYDCGNSIYRNNLNGIYGHGKGQQGIWWGTFNSAVNQNRSPLKTVRMMIREL</sequence>